<dbReference type="EMBL" id="JAAALK010000284">
    <property type="protein sequence ID" value="KAG8069246.1"/>
    <property type="molecule type" value="Genomic_DNA"/>
</dbReference>
<accession>A0A8J5T9Y3</accession>
<reference evidence="1" key="1">
    <citation type="journal article" date="2021" name="bioRxiv">
        <title>Whole Genome Assembly and Annotation of Northern Wild Rice, Zizania palustris L., Supports a Whole Genome Duplication in the Zizania Genus.</title>
        <authorList>
            <person name="Haas M."/>
            <person name="Kono T."/>
            <person name="Macchietto M."/>
            <person name="Millas R."/>
            <person name="McGilp L."/>
            <person name="Shao M."/>
            <person name="Duquette J."/>
            <person name="Hirsch C.N."/>
            <person name="Kimball J."/>
        </authorList>
    </citation>
    <scope>NUCLEOTIDE SEQUENCE</scope>
    <source>
        <tissue evidence="1">Fresh leaf tissue</tissue>
    </source>
</reference>
<evidence type="ECO:0000313" key="2">
    <source>
        <dbReference type="Proteomes" id="UP000729402"/>
    </source>
</evidence>
<organism evidence="1 2">
    <name type="scientific">Zizania palustris</name>
    <name type="common">Northern wild rice</name>
    <dbReference type="NCBI Taxonomy" id="103762"/>
    <lineage>
        <taxon>Eukaryota</taxon>
        <taxon>Viridiplantae</taxon>
        <taxon>Streptophyta</taxon>
        <taxon>Embryophyta</taxon>
        <taxon>Tracheophyta</taxon>
        <taxon>Spermatophyta</taxon>
        <taxon>Magnoliopsida</taxon>
        <taxon>Liliopsida</taxon>
        <taxon>Poales</taxon>
        <taxon>Poaceae</taxon>
        <taxon>BOP clade</taxon>
        <taxon>Oryzoideae</taxon>
        <taxon>Oryzeae</taxon>
        <taxon>Zizaniinae</taxon>
        <taxon>Zizania</taxon>
    </lineage>
</organism>
<dbReference type="AlphaFoldDB" id="A0A8J5T9Y3"/>
<comment type="caution">
    <text evidence="1">The sequence shown here is derived from an EMBL/GenBank/DDBJ whole genome shotgun (WGS) entry which is preliminary data.</text>
</comment>
<sequence length="79" mass="9352">MAYYELDSTAEDLEADGLNQEEYIHPLLETLLPVNEIHVVKMPVYQVHSFCRHFEGFVRELRMMVTFLGFLFEPEFHGM</sequence>
<gene>
    <name evidence="1" type="ORF">GUJ93_ZPchr0005g15542</name>
</gene>
<proteinExistence type="predicted"/>
<evidence type="ECO:0000313" key="1">
    <source>
        <dbReference type="EMBL" id="KAG8069246.1"/>
    </source>
</evidence>
<dbReference type="Proteomes" id="UP000729402">
    <property type="component" value="Unassembled WGS sequence"/>
</dbReference>
<reference evidence="1" key="2">
    <citation type="submission" date="2021-02" db="EMBL/GenBank/DDBJ databases">
        <authorList>
            <person name="Kimball J.A."/>
            <person name="Haas M.W."/>
            <person name="Macchietto M."/>
            <person name="Kono T."/>
            <person name="Duquette J."/>
            <person name="Shao M."/>
        </authorList>
    </citation>
    <scope>NUCLEOTIDE SEQUENCE</scope>
    <source>
        <tissue evidence="1">Fresh leaf tissue</tissue>
    </source>
</reference>
<name>A0A8J5T9Y3_ZIZPA</name>
<protein>
    <submittedName>
        <fullName evidence="1">Uncharacterized protein</fullName>
    </submittedName>
</protein>
<keyword evidence="2" id="KW-1185">Reference proteome</keyword>